<dbReference type="AlphaFoldDB" id="A0A1H2SL23"/>
<dbReference type="Gene3D" id="3.40.50.300">
    <property type="entry name" value="P-loop containing nucleotide triphosphate hydrolases"/>
    <property type="match status" value="2"/>
</dbReference>
<dbReference type="Pfam" id="PF07717">
    <property type="entry name" value="OB_NTP_bind"/>
    <property type="match status" value="1"/>
</dbReference>
<evidence type="ECO:0000256" key="1">
    <source>
        <dbReference type="ARBA" id="ARBA00022741"/>
    </source>
</evidence>
<gene>
    <name evidence="7" type="ORF">SAMN05421882_100792</name>
</gene>
<feature type="domain" description="Helicase C-terminal" evidence="6">
    <location>
        <begin position="221"/>
        <end position="398"/>
    </location>
</feature>
<dbReference type="PANTHER" id="PTHR18934">
    <property type="entry name" value="ATP-DEPENDENT RNA HELICASE"/>
    <property type="match status" value="1"/>
</dbReference>
<dbReference type="FunFam" id="3.40.50.300:FF:000575">
    <property type="entry name" value="ATP-dependent helicase hrpA"/>
    <property type="match status" value="1"/>
</dbReference>
<accession>A0A1H2SL23</accession>
<keyword evidence="1" id="KW-0547">Nucleotide-binding</keyword>
<evidence type="ECO:0000256" key="3">
    <source>
        <dbReference type="ARBA" id="ARBA00022806"/>
    </source>
</evidence>
<dbReference type="PANTHER" id="PTHR18934:SF99">
    <property type="entry name" value="ATP-DEPENDENT RNA HELICASE DHX37-RELATED"/>
    <property type="match status" value="1"/>
</dbReference>
<dbReference type="SMART" id="SM00382">
    <property type="entry name" value="AAA"/>
    <property type="match status" value="1"/>
</dbReference>
<protein>
    <submittedName>
        <fullName evidence="7">ATP-dependent helicase HrpA</fullName>
    </submittedName>
</protein>
<dbReference type="SUPFAM" id="SSF52540">
    <property type="entry name" value="P-loop containing nucleoside triphosphate hydrolases"/>
    <property type="match status" value="1"/>
</dbReference>
<dbReference type="InterPro" id="IPR011545">
    <property type="entry name" value="DEAD/DEAH_box_helicase_dom"/>
</dbReference>
<evidence type="ECO:0000256" key="2">
    <source>
        <dbReference type="ARBA" id="ARBA00022801"/>
    </source>
</evidence>
<dbReference type="GO" id="GO:0016787">
    <property type="term" value="F:hydrolase activity"/>
    <property type="evidence" value="ECO:0007669"/>
    <property type="project" value="UniProtKB-KW"/>
</dbReference>
<dbReference type="InterPro" id="IPR003593">
    <property type="entry name" value="AAA+_ATPase"/>
</dbReference>
<dbReference type="InterPro" id="IPR048333">
    <property type="entry name" value="HA2_WH"/>
</dbReference>
<evidence type="ECO:0000259" key="6">
    <source>
        <dbReference type="PROSITE" id="PS51194"/>
    </source>
</evidence>
<organism evidence="7 8">
    <name type="scientific">Nitrosomonas communis</name>
    <dbReference type="NCBI Taxonomy" id="44574"/>
    <lineage>
        <taxon>Bacteria</taxon>
        <taxon>Pseudomonadati</taxon>
        <taxon>Pseudomonadota</taxon>
        <taxon>Betaproteobacteria</taxon>
        <taxon>Nitrosomonadales</taxon>
        <taxon>Nitrosomonadaceae</taxon>
        <taxon>Nitrosomonas</taxon>
    </lineage>
</organism>
<evidence type="ECO:0000259" key="5">
    <source>
        <dbReference type="PROSITE" id="PS51192"/>
    </source>
</evidence>
<dbReference type="InterPro" id="IPR011709">
    <property type="entry name" value="DEAD-box_helicase_OB_fold"/>
</dbReference>
<dbReference type="CDD" id="cd18791">
    <property type="entry name" value="SF2_C_RHA"/>
    <property type="match status" value="1"/>
</dbReference>
<sequence length="1253" mass="142627">MKLPLAVTELDRRLANLPKPTYPEELPVVGKREEIAHAIEANQVVIVCGETGSGKTTQLPKICLELGRGVAGLIGHTQPRRIAARTVAMRIASELNSPLGHAVGYKVRFSDSVSKDTYIKLMTDGILLAETQGDPLLRAYDTIIIDEAHERSLNIDFLLGYLKQILLKRPDLKLIVTSATIDAQRFSRHFHNAPVIEVSGRLYPVEIRYRPLASEDEEEVDLQQAIIDAVDELMRVGPGDTLIFLPGEREIRETAESLRKHAFSRPGGGAGVEILPLFARLSFAEQERVFKPGNMRRIVLATNVAETSLTVPGIRYVIDTGLARVNRYSYRNKVEQLLIEKISQASANQRAGRCGRVMSGICVRLYGEEDYRARPEFTDPEILRSSLAAVILRMKSLKIGDVENFPFIQPPLPRMIADGYQLLAELGAVDDNNALTAIGWRLAKFPIDPKIARMILAAKQENCLSELLIIASALSLQDPRDRPFEKQEAADRAHEPFRDERSDFLSFLKLWEFFDEQLKHKKSNKKLIAQCQEHFISHRRMREWREIHGQLHTLVMELGFRPNQVPANYDEIHRALLAGLLGNIGFKSESEGEYLGARGIKFSIFPGSSLKKAKPKWIVAAELTETAKLYARCVAAIDPSWLENIAGRLCKKHYFDPHWEKQPAQVAAYERVTLYGLTIVPKRRVAYGRINPKEAREIFIRNALVAGEYVTKARFFEHNRKLIETIEELEHKARRQDVLVDEQEIFAFYDAIVPADIYGGAAFEKWRKQAEQTNPQLLYLTRDYLMRHAAGSITEVQFPETINIDSHAFPLNYRFEPGHVLDGVTITVPLPFLNKLTIAQFDWLVPGLVREKITWYLKALPKQIRRNLVPVPDYVTRFLEQQEPAEPMLLSEALARFIQSQTGIKVPLDSWDDKPLPLHLQMNYKVIDDAGQELAMSRNLTELQAQLGQAAQLTFAQSGTAEQISIERDQLTRWDFGDLPEEITFTRAGKHITGYPALVDQTDHVAIRLFDTHDAAEGNMRAGVRQLLSFELKDRMKQLEKNLPGHKQAIMQLSTLIDPDTLKRDMLAAISDRAFIGDDPLPRSESEFNAQKQRARLRLSPVTDAVARLIQDIAQEYQTLKQRLAASTISNPRLKNELTDQLNHLIYPGFLHATSWERLPHLTRYLKGMVLRLDKYASNPSRDGQHAVSIAALWNQYLQRLEKHRKAGISDPNLTEFRWQIEELRISLFAQELKTPYPVSVKRLQKFWETVRE</sequence>
<dbReference type="InterPro" id="IPR024590">
    <property type="entry name" value="HrpA_C"/>
</dbReference>
<dbReference type="SMART" id="SM00847">
    <property type="entry name" value="HA2"/>
    <property type="match status" value="1"/>
</dbReference>
<dbReference type="Pfam" id="PF04408">
    <property type="entry name" value="WHD_HA2"/>
    <property type="match status" value="1"/>
</dbReference>
<evidence type="ECO:0000256" key="4">
    <source>
        <dbReference type="ARBA" id="ARBA00022840"/>
    </source>
</evidence>
<dbReference type="NCBIfam" id="NF008348">
    <property type="entry name" value="PRK11131.1"/>
    <property type="match status" value="1"/>
</dbReference>
<reference evidence="7 8" key="1">
    <citation type="submission" date="2016-10" db="EMBL/GenBank/DDBJ databases">
        <authorList>
            <person name="de Groot N.N."/>
        </authorList>
    </citation>
    <scope>NUCLEOTIDE SEQUENCE [LARGE SCALE GENOMIC DNA]</scope>
    <source>
        <strain evidence="7 8">Nm110</strain>
    </source>
</reference>
<dbReference type="Pfam" id="PF00270">
    <property type="entry name" value="DEAD"/>
    <property type="match status" value="1"/>
</dbReference>
<dbReference type="NCBIfam" id="TIGR01967">
    <property type="entry name" value="DEAH_box_HrpA"/>
    <property type="match status" value="1"/>
</dbReference>
<keyword evidence="2" id="KW-0378">Hydrolase</keyword>
<dbReference type="CDD" id="cd17989">
    <property type="entry name" value="DEXHc_HrpA"/>
    <property type="match status" value="1"/>
</dbReference>
<dbReference type="RefSeq" id="WP_074665897.1">
    <property type="nucleotide sequence ID" value="NZ_FNNH01000007.1"/>
</dbReference>
<dbReference type="InterPro" id="IPR001650">
    <property type="entry name" value="Helicase_C-like"/>
</dbReference>
<dbReference type="InterPro" id="IPR027417">
    <property type="entry name" value="P-loop_NTPase"/>
</dbReference>
<dbReference type="SMART" id="SM00490">
    <property type="entry name" value="HELICc"/>
    <property type="match status" value="1"/>
</dbReference>
<dbReference type="GO" id="GO:0003724">
    <property type="term" value="F:RNA helicase activity"/>
    <property type="evidence" value="ECO:0007669"/>
    <property type="project" value="InterPro"/>
</dbReference>
<dbReference type="Pfam" id="PF11898">
    <property type="entry name" value="DUF3418"/>
    <property type="match status" value="1"/>
</dbReference>
<dbReference type="FunFam" id="1.20.120.1080:FF:000005">
    <property type="entry name" value="ATP-dependent helicase HrpA"/>
    <property type="match status" value="1"/>
</dbReference>
<name>A0A1H2SL23_9PROT</name>
<keyword evidence="3 7" id="KW-0347">Helicase</keyword>
<dbReference type="SMART" id="SM00487">
    <property type="entry name" value="DEXDc"/>
    <property type="match status" value="1"/>
</dbReference>
<dbReference type="InterPro" id="IPR007502">
    <property type="entry name" value="Helicase-assoc_dom"/>
</dbReference>
<proteinExistence type="predicted"/>
<dbReference type="GO" id="GO:0003723">
    <property type="term" value="F:RNA binding"/>
    <property type="evidence" value="ECO:0007669"/>
    <property type="project" value="TreeGrafter"/>
</dbReference>
<evidence type="ECO:0000313" key="8">
    <source>
        <dbReference type="Proteomes" id="UP000183454"/>
    </source>
</evidence>
<dbReference type="InterPro" id="IPR010222">
    <property type="entry name" value="RNA_helicase_HrpA"/>
</dbReference>
<dbReference type="Proteomes" id="UP000183454">
    <property type="component" value="Unassembled WGS sequence"/>
</dbReference>
<dbReference type="Gene3D" id="1.20.120.1080">
    <property type="match status" value="1"/>
</dbReference>
<dbReference type="PROSITE" id="PS51194">
    <property type="entry name" value="HELICASE_CTER"/>
    <property type="match status" value="1"/>
</dbReference>
<dbReference type="Pfam" id="PF00271">
    <property type="entry name" value="Helicase_C"/>
    <property type="match status" value="1"/>
</dbReference>
<dbReference type="InterPro" id="IPR014001">
    <property type="entry name" value="Helicase_ATP-bd"/>
</dbReference>
<dbReference type="Pfam" id="PF21010">
    <property type="entry name" value="HA2_C"/>
    <property type="match status" value="1"/>
</dbReference>
<dbReference type="PROSITE" id="PS51192">
    <property type="entry name" value="HELICASE_ATP_BIND_1"/>
    <property type="match status" value="1"/>
</dbReference>
<dbReference type="EMBL" id="FNNH01000007">
    <property type="protein sequence ID" value="SDW31814.1"/>
    <property type="molecule type" value="Genomic_DNA"/>
</dbReference>
<dbReference type="GO" id="GO:0005524">
    <property type="term" value="F:ATP binding"/>
    <property type="evidence" value="ECO:0007669"/>
    <property type="project" value="UniProtKB-KW"/>
</dbReference>
<feature type="domain" description="Helicase ATP-binding" evidence="5">
    <location>
        <begin position="36"/>
        <end position="199"/>
    </location>
</feature>
<evidence type="ECO:0000313" key="7">
    <source>
        <dbReference type="EMBL" id="SDW31814.1"/>
    </source>
</evidence>
<keyword evidence="4" id="KW-0067">ATP-binding</keyword>